<evidence type="ECO:0000256" key="24">
    <source>
        <dbReference type="RuleBase" id="RU363065"/>
    </source>
</evidence>
<feature type="active site" description="Proton acceptor" evidence="20">
    <location>
        <position position="94"/>
    </location>
</feature>
<feature type="binding site" evidence="21">
    <location>
        <begin position="55"/>
        <end position="59"/>
    </location>
    <ligand>
        <name>substrate</name>
    </ligand>
</feature>
<feature type="compositionally biased region" description="Pro residues" evidence="25">
    <location>
        <begin position="1"/>
        <end position="15"/>
    </location>
</feature>
<feature type="binding site" evidence="22">
    <location>
        <begin position="110"/>
        <end position="112"/>
    </location>
    <ligand>
        <name>ATP</name>
        <dbReference type="ChEBI" id="CHEBI:30616"/>
    </ligand>
</feature>
<feature type="transmembrane region" description="Helical" evidence="24">
    <location>
        <begin position="84"/>
        <end position="104"/>
    </location>
</feature>
<dbReference type="EMBL" id="LN899827">
    <property type="protein sequence ID" value="CUV44480.1"/>
    <property type="molecule type" value="Genomic_DNA"/>
</dbReference>
<evidence type="ECO:0000256" key="4">
    <source>
        <dbReference type="ARBA" id="ARBA00017575"/>
    </source>
</evidence>
<proteinExistence type="inferred from homology"/>
<feature type="binding site" evidence="22">
    <location>
        <position position="53"/>
    </location>
    <ligand>
        <name>ATP</name>
        <dbReference type="ChEBI" id="CHEBI:30616"/>
    </ligand>
</feature>
<feature type="transmembrane region" description="Helical" evidence="24">
    <location>
        <begin position="60"/>
        <end position="78"/>
    </location>
</feature>
<feature type="binding site" evidence="21">
    <location>
        <begin position="137"/>
        <end position="142"/>
    </location>
    <ligand>
        <name>substrate</name>
    </ligand>
</feature>
<name>A0A0S4WCJ1_RALSL</name>
<comment type="catalytic activity">
    <reaction evidence="24">
        <text>a 1,2-diacyl-sn-glycerol + ATP = a 1,2-diacyl-sn-glycero-3-phosphate + ADP + H(+)</text>
        <dbReference type="Rhea" id="RHEA:10272"/>
        <dbReference type="ChEBI" id="CHEBI:15378"/>
        <dbReference type="ChEBI" id="CHEBI:17815"/>
        <dbReference type="ChEBI" id="CHEBI:30616"/>
        <dbReference type="ChEBI" id="CHEBI:58608"/>
        <dbReference type="ChEBI" id="CHEBI:456216"/>
        <dbReference type="EC" id="2.7.1.107"/>
    </reaction>
</comment>
<evidence type="ECO:0000256" key="2">
    <source>
        <dbReference type="ARBA" id="ARBA00005967"/>
    </source>
</evidence>
<feature type="binding site" evidence="23">
    <location>
        <position position="101"/>
    </location>
    <ligand>
        <name>a divalent metal cation</name>
        <dbReference type="ChEBI" id="CHEBI:60240"/>
    </ligand>
</feature>
<dbReference type="GO" id="GO:0005886">
    <property type="term" value="C:plasma membrane"/>
    <property type="evidence" value="ECO:0007669"/>
    <property type="project" value="UniProtKB-SubCell"/>
</dbReference>
<dbReference type="GO" id="GO:0006654">
    <property type="term" value="P:phosphatidic acid biosynthetic process"/>
    <property type="evidence" value="ECO:0007669"/>
    <property type="project" value="InterPro"/>
</dbReference>
<keyword evidence="14 23" id="KW-0460">Magnesium</keyword>
<evidence type="ECO:0000256" key="14">
    <source>
        <dbReference type="ARBA" id="ARBA00022842"/>
    </source>
</evidence>
<comment type="subcellular location">
    <subcellularLocation>
        <location evidence="1 24">Cell inner membrane</location>
        <topology evidence="1 24">Multi-pass membrane protein</topology>
    </subcellularLocation>
</comment>
<feature type="binding site" evidence="22">
    <location>
        <begin position="119"/>
        <end position="120"/>
    </location>
    <ligand>
        <name>ATP</name>
        <dbReference type="ChEBI" id="CHEBI:30616"/>
    </ligand>
</feature>
<evidence type="ECO:0000256" key="1">
    <source>
        <dbReference type="ARBA" id="ARBA00004429"/>
    </source>
</evidence>
<dbReference type="PANTHER" id="PTHR34299">
    <property type="entry name" value="DIACYLGLYCEROL KINASE"/>
    <property type="match status" value="1"/>
</dbReference>
<keyword evidence="15 24" id="KW-1133">Transmembrane helix</keyword>
<dbReference type="InterPro" id="IPR036945">
    <property type="entry name" value="DAGK_sf"/>
</dbReference>
<dbReference type="CDD" id="cd14264">
    <property type="entry name" value="DAGK_IM"/>
    <property type="match status" value="1"/>
</dbReference>
<dbReference type="EC" id="2.7.1.107" evidence="3 24"/>
<keyword evidence="17 24" id="KW-0472">Membrane</keyword>
<evidence type="ECO:0000313" key="26">
    <source>
        <dbReference type="EMBL" id="CUV44480.1"/>
    </source>
</evidence>
<organism evidence="26">
    <name type="scientific">Ralstonia solanacearum</name>
    <name type="common">Pseudomonas solanacearum</name>
    <dbReference type="NCBI Taxonomy" id="305"/>
    <lineage>
        <taxon>Bacteria</taxon>
        <taxon>Pseudomonadati</taxon>
        <taxon>Pseudomonadota</taxon>
        <taxon>Betaproteobacteria</taxon>
        <taxon>Burkholderiales</taxon>
        <taxon>Burkholderiaceae</taxon>
        <taxon>Ralstonia</taxon>
        <taxon>Ralstonia solanacearum species complex</taxon>
    </lineage>
</organism>
<feature type="binding site" evidence="21">
    <location>
        <position position="34"/>
    </location>
    <ligand>
        <name>substrate</name>
    </ligand>
</feature>
<dbReference type="GO" id="GO:0005524">
    <property type="term" value="F:ATP binding"/>
    <property type="evidence" value="ECO:0007669"/>
    <property type="project" value="UniProtKB-KW"/>
</dbReference>
<evidence type="ECO:0000256" key="6">
    <source>
        <dbReference type="ARBA" id="ARBA00022516"/>
    </source>
</evidence>
<dbReference type="GO" id="GO:0046872">
    <property type="term" value="F:metal ion binding"/>
    <property type="evidence" value="ECO:0007669"/>
    <property type="project" value="UniProtKB-KW"/>
</dbReference>
<evidence type="ECO:0000256" key="10">
    <source>
        <dbReference type="ARBA" id="ARBA00022723"/>
    </source>
</evidence>
<dbReference type="GO" id="GO:0004143">
    <property type="term" value="F:ATP-dependent diacylglycerol kinase activity"/>
    <property type="evidence" value="ECO:0007669"/>
    <property type="project" value="UniProtKB-EC"/>
</dbReference>
<evidence type="ECO:0000256" key="16">
    <source>
        <dbReference type="ARBA" id="ARBA00023098"/>
    </source>
</evidence>
<keyword evidence="10 23" id="KW-0479">Metal-binding</keyword>
<keyword evidence="16 24" id="KW-0443">Lipid metabolism</keyword>
<dbReference type="InterPro" id="IPR000829">
    <property type="entry name" value="DAGK"/>
</dbReference>
<evidence type="ECO:0000256" key="20">
    <source>
        <dbReference type="PIRSR" id="PIRSR600829-1"/>
    </source>
</evidence>
<feature type="binding site" evidence="21">
    <location>
        <position position="123"/>
    </location>
    <ligand>
        <name>substrate</name>
    </ligand>
</feature>
<keyword evidence="11 22" id="KW-0547">Nucleotide-binding</keyword>
<gene>
    <name evidence="26" type="ORF">TO10_v1_150219</name>
</gene>
<protein>
    <recommendedName>
        <fullName evidence="4 24">Diacylglycerol kinase</fullName>
        <ecNumber evidence="3 24">2.7.1.107</ecNumber>
    </recommendedName>
</protein>
<dbReference type="AlphaFoldDB" id="A0A0S4WCJ1"/>
<feature type="binding site" evidence="22">
    <location>
        <position position="101"/>
    </location>
    <ligand>
        <name>ATP</name>
        <dbReference type="ChEBI" id="CHEBI:30616"/>
    </ligand>
</feature>
<keyword evidence="18" id="KW-0594">Phospholipid biosynthesis</keyword>
<feature type="binding site" evidence="21">
    <location>
        <position position="80"/>
    </location>
    <ligand>
        <name>substrate</name>
    </ligand>
</feature>
<keyword evidence="13 22" id="KW-0067">ATP-binding</keyword>
<keyword evidence="12 24" id="KW-0418">Kinase</keyword>
<dbReference type="Gene3D" id="1.10.287.3610">
    <property type="match status" value="1"/>
</dbReference>
<comment type="function">
    <text evidence="24">Catalyzes the ATP-dependent phosphorylation of sn-l,2-diacylglycerol (DAG) to phosphatidic acid. Involved in the recycling of diacylglycerol produced as a by-product during membrane-derived oligosaccharide (MDO) biosynthesis.</text>
</comment>
<evidence type="ECO:0000256" key="12">
    <source>
        <dbReference type="ARBA" id="ARBA00022777"/>
    </source>
</evidence>
<feature type="binding site" evidence="21">
    <location>
        <position position="94"/>
    </location>
    <ligand>
        <name>substrate</name>
    </ligand>
</feature>
<keyword evidence="7 24" id="KW-0997">Cell inner membrane</keyword>
<feature type="region of interest" description="Disordered" evidence="25">
    <location>
        <begin position="1"/>
        <end position="26"/>
    </location>
</feature>
<evidence type="ECO:0000256" key="8">
    <source>
        <dbReference type="ARBA" id="ARBA00022679"/>
    </source>
</evidence>
<evidence type="ECO:0000256" key="21">
    <source>
        <dbReference type="PIRSR" id="PIRSR600829-2"/>
    </source>
</evidence>
<feature type="binding site" evidence="23">
    <location>
        <position position="53"/>
    </location>
    <ligand>
        <name>a divalent metal cation</name>
        <dbReference type="ChEBI" id="CHEBI:60240"/>
    </ligand>
</feature>
<evidence type="ECO:0000256" key="3">
    <source>
        <dbReference type="ARBA" id="ARBA00012133"/>
    </source>
</evidence>
<evidence type="ECO:0000256" key="18">
    <source>
        <dbReference type="ARBA" id="ARBA00023209"/>
    </source>
</evidence>
<keyword evidence="9 24" id="KW-0812">Transmembrane</keyword>
<evidence type="ECO:0000256" key="15">
    <source>
        <dbReference type="ARBA" id="ARBA00022989"/>
    </source>
</evidence>
<keyword evidence="19 24" id="KW-1208">Phospholipid metabolism</keyword>
<evidence type="ECO:0000256" key="5">
    <source>
        <dbReference type="ARBA" id="ARBA00022475"/>
    </source>
</evidence>
<feature type="transmembrane region" description="Helical" evidence="24">
    <location>
        <begin position="125"/>
        <end position="145"/>
    </location>
</feature>
<keyword evidence="5" id="KW-1003">Cell membrane</keyword>
<evidence type="ECO:0000256" key="19">
    <source>
        <dbReference type="ARBA" id="ARBA00023264"/>
    </source>
</evidence>
<evidence type="ECO:0000256" key="11">
    <source>
        <dbReference type="ARBA" id="ARBA00022741"/>
    </source>
</evidence>
<comment type="similarity">
    <text evidence="2 24">Belongs to the bacterial diacylglycerol kinase family.</text>
</comment>
<sequence>MKPTMPPKRSAPPPAAGAYSPADNPHKGNRGLTRAWFALKHSISGIRFAIDEESAFRQELTLCAVLLPCAFIIPATVVERILMIGTLVLVLIVELLNSSVEAAVDRISLEQHGLSKRAKDFGSAAVMLALLLCAGTWVAIAWPWAASLLR</sequence>
<dbReference type="PANTHER" id="PTHR34299:SF1">
    <property type="entry name" value="DIACYLGLYCEROL KINASE"/>
    <property type="match status" value="1"/>
</dbReference>
<dbReference type="InterPro" id="IPR033718">
    <property type="entry name" value="DAGK_prok"/>
</dbReference>
<dbReference type="Pfam" id="PF01219">
    <property type="entry name" value="DAGK_prokar"/>
    <property type="match status" value="1"/>
</dbReference>
<accession>A0A0S4WCJ1</accession>
<evidence type="ECO:0000256" key="17">
    <source>
        <dbReference type="ARBA" id="ARBA00023136"/>
    </source>
</evidence>
<evidence type="ECO:0000256" key="13">
    <source>
        <dbReference type="ARBA" id="ARBA00022840"/>
    </source>
</evidence>
<evidence type="ECO:0000256" key="23">
    <source>
        <dbReference type="PIRSR" id="PIRSR600829-4"/>
    </source>
</evidence>
<keyword evidence="8 24" id="KW-0808">Transferase</keyword>
<evidence type="ECO:0000256" key="7">
    <source>
        <dbReference type="ARBA" id="ARBA00022519"/>
    </source>
</evidence>
<comment type="cofactor">
    <cofactor evidence="23">
        <name>Mg(2+)</name>
        <dbReference type="ChEBI" id="CHEBI:18420"/>
    </cofactor>
    <text evidence="23">Mn(2+), Zn(2+), Cd(2+) and Co(2+) support activity to lesser extents.</text>
</comment>
<feature type="binding site" evidence="22">
    <location>
        <position position="34"/>
    </location>
    <ligand>
        <name>ATP</name>
        <dbReference type="ChEBI" id="CHEBI:30616"/>
    </ligand>
</feature>
<reference evidence="26" key="1">
    <citation type="submission" date="2015-10" db="EMBL/GenBank/DDBJ databases">
        <authorList>
            <person name="Gilbert D.G."/>
        </authorList>
    </citation>
    <scope>NUCLEOTIDE SEQUENCE</scope>
    <source>
        <strain evidence="26">Phyl III-seqv23</strain>
    </source>
</reference>
<evidence type="ECO:0000256" key="22">
    <source>
        <dbReference type="PIRSR" id="PIRSR600829-3"/>
    </source>
</evidence>
<dbReference type="PROSITE" id="PS01069">
    <property type="entry name" value="DAGK_PROKAR"/>
    <property type="match status" value="1"/>
</dbReference>
<keyword evidence="6" id="KW-0444">Lipid biosynthesis</keyword>
<evidence type="ECO:0000256" key="9">
    <source>
        <dbReference type="ARBA" id="ARBA00022692"/>
    </source>
</evidence>
<evidence type="ECO:0000256" key="25">
    <source>
        <dbReference type="SAM" id="MobiDB-lite"/>
    </source>
</evidence>